<proteinExistence type="predicted"/>
<feature type="signal peptide" evidence="2">
    <location>
        <begin position="1"/>
        <end position="21"/>
    </location>
</feature>
<dbReference type="Proteomes" id="UP000685013">
    <property type="component" value="Chromosome 4"/>
</dbReference>
<name>A0AAV6NVT6_9ROSI</name>
<sequence length="75" mass="8026">MKPSMAALVLAILAASLIVHSSPIKNLHCYSNLFLHHKSTVSSSSSETFSSLPSSSSIRQVPWAPNLPQSPPPPF</sequence>
<feature type="chain" id="PRO_5043663946" evidence="2">
    <location>
        <begin position="22"/>
        <end position="75"/>
    </location>
</feature>
<organism evidence="3 4">
    <name type="scientific">Cucurbita argyrosperma subsp. sororia</name>
    <dbReference type="NCBI Taxonomy" id="37648"/>
    <lineage>
        <taxon>Eukaryota</taxon>
        <taxon>Viridiplantae</taxon>
        <taxon>Streptophyta</taxon>
        <taxon>Embryophyta</taxon>
        <taxon>Tracheophyta</taxon>
        <taxon>Spermatophyta</taxon>
        <taxon>Magnoliopsida</taxon>
        <taxon>eudicotyledons</taxon>
        <taxon>Gunneridae</taxon>
        <taxon>Pentapetalae</taxon>
        <taxon>rosids</taxon>
        <taxon>fabids</taxon>
        <taxon>Cucurbitales</taxon>
        <taxon>Cucurbitaceae</taxon>
        <taxon>Cucurbiteae</taxon>
        <taxon>Cucurbita</taxon>
    </lineage>
</organism>
<comment type="caution">
    <text evidence="3">The sequence shown here is derived from an EMBL/GenBank/DDBJ whole genome shotgun (WGS) entry which is preliminary data.</text>
</comment>
<reference evidence="3 4" key="1">
    <citation type="journal article" date="2021" name="Hortic Res">
        <title>The domestication of Cucurbita argyrosperma as revealed by the genome of its wild relative.</title>
        <authorList>
            <person name="Barrera-Redondo J."/>
            <person name="Sanchez-de la Vega G."/>
            <person name="Aguirre-Liguori J.A."/>
            <person name="Castellanos-Morales G."/>
            <person name="Gutierrez-Guerrero Y.T."/>
            <person name="Aguirre-Dugua X."/>
            <person name="Aguirre-Planter E."/>
            <person name="Tenaillon M.I."/>
            <person name="Lira-Saade R."/>
            <person name="Eguiarte L.E."/>
        </authorList>
    </citation>
    <scope>NUCLEOTIDE SEQUENCE [LARGE SCALE GENOMIC DNA]</scope>
    <source>
        <strain evidence="3">JBR-2021</strain>
    </source>
</reference>
<feature type="compositionally biased region" description="Low complexity" evidence="1">
    <location>
        <begin position="43"/>
        <end position="57"/>
    </location>
</feature>
<keyword evidence="2" id="KW-0732">Signal</keyword>
<dbReference type="EMBL" id="JAGKQH010000004">
    <property type="protein sequence ID" value="KAG6602174.1"/>
    <property type="molecule type" value="Genomic_DNA"/>
</dbReference>
<feature type="region of interest" description="Disordered" evidence="1">
    <location>
        <begin position="43"/>
        <end position="75"/>
    </location>
</feature>
<keyword evidence="4" id="KW-1185">Reference proteome</keyword>
<evidence type="ECO:0000313" key="3">
    <source>
        <dbReference type="EMBL" id="KAG6602174.1"/>
    </source>
</evidence>
<protein>
    <submittedName>
        <fullName evidence="3">Uncharacterized protein</fullName>
    </submittedName>
</protein>
<evidence type="ECO:0000313" key="4">
    <source>
        <dbReference type="Proteomes" id="UP000685013"/>
    </source>
</evidence>
<evidence type="ECO:0000256" key="1">
    <source>
        <dbReference type="SAM" id="MobiDB-lite"/>
    </source>
</evidence>
<evidence type="ECO:0000256" key="2">
    <source>
        <dbReference type="SAM" id="SignalP"/>
    </source>
</evidence>
<gene>
    <name evidence="3" type="ORF">SDJN03_07407</name>
</gene>
<feature type="non-terminal residue" evidence="3">
    <location>
        <position position="1"/>
    </location>
</feature>
<dbReference type="AlphaFoldDB" id="A0AAV6NVT6"/>
<accession>A0AAV6NVT6</accession>